<protein>
    <submittedName>
        <fullName evidence="1">Uncharacterized protein</fullName>
    </submittedName>
</protein>
<dbReference type="AlphaFoldDB" id="A0A8J8NPJ4"/>
<evidence type="ECO:0000313" key="1">
    <source>
        <dbReference type="EMBL" id="TNV79152.1"/>
    </source>
</evidence>
<gene>
    <name evidence="1" type="ORF">FGO68_gene226</name>
</gene>
<dbReference type="EMBL" id="RRYP01009301">
    <property type="protein sequence ID" value="TNV79152.1"/>
    <property type="molecule type" value="Genomic_DNA"/>
</dbReference>
<name>A0A8J8NPJ4_HALGN</name>
<sequence length="147" mass="17822">MSLRLFELNYFIYYNSEIKISQIYNNSYIIKCQLICWQFVCLFCHTFYNCLFSRFFSILQLALIFKQPTFSFLELIHTQPLIICSNILIFQTNCELNIFDSPHLQFIDHPHINQIQTFKRHVGLTMEAPIGHYKLNYIYIYIYQYLD</sequence>
<accession>A0A8J8NPJ4</accession>
<proteinExistence type="predicted"/>
<dbReference type="Proteomes" id="UP000785679">
    <property type="component" value="Unassembled WGS sequence"/>
</dbReference>
<evidence type="ECO:0000313" key="2">
    <source>
        <dbReference type="Proteomes" id="UP000785679"/>
    </source>
</evidence>
<comment type="caution">
    <text evidence="1">The sequence shown here is derived from an EMBL/GenBank/DDBJ whole genome shotgun (WGS) entry which is preliminary data.</text>
</comment>
<keyword evidence="2" id="KW-1185">Reference proteome</keyword>
<organism evidence="1 2">
    <name type="scientific">Halteria grandinella</name>
    <dbReference type="NCBI Taxonomy" id="5974"/>
    <lineage>
        <taxon>Eukaryota</taxon>
        <taxon>Sar</taxon>
        <taxon>Alveolata</taxon>
        <taxon>Ciliophora</taxon>
        <taxon>Intramacronucleata</taxon>
        <taxon>Spirotrichea</taxon>
        <taxon>Stichotrichia</taxon>
        <taxon>Sporadotrichida</taxon>
        <taxon>Halteriidae</taxon>
        <taxon>Halteria</taxon>
    </lineage>
</organism>
<reference evidence="1" key="1">
    <citation type="submission" date="2019-06" db="EMBL/GenBank/DDBJ databases">
        <authorList>
            <person name="Zheng W."/>
        </authorList>
    </citation>
    <scope>NUCLEOTIDE SEQUENCE</scope>
    <source>
        <strain evidence="1">QDHG01</strain>
    </source>
</reference>